<dbReference type="PROSITE" id="PS50042">
    <property type="entry name" value="CNMP_BINDING_3"/>
    <property type="match status" value="1"/>
</dbReference>
<name>A0ABW5NKG7_9SPHI</name>
<dbReference type="EMBL" id="JBHUMA010000006">
    <property type="protein sequence ID" value="MFD2599616.1"/>
    <property type="molecule type" value="Genomic_DNA"/>
</dbReference>
<evidence type="ECO:0000313" key="2">
    <source>
        <dbReference type="EMBL" id="MFD2599616.1"/>
    </source>
</evidence>
<sequence length="189" mass="22101">MHHNFLKEKLSEFSAFSDTELHEITSCFKVENYLKGQFIFEHNELISNVYLIQSGLVRLSYWSEDGKEHILSFAMEGWWETDFSAFYLGEQSRFTLYCMEDTQTSTLSLAEYHKLINKFPSLSRYFVDKSMRGHIANQRRIITLLSLNPTERYEAFLATYPALSQRISKTILASYLGVSRETLSRLSMT</sequence>
<dbReference type="RefSeq" id="WP_380869742.1">
    <property type="nucleotide sequence ID" value="NZ_JBHUMA010000006.1"/>
</dbReference>
<dbReference type="Proteomes" id="UP001597393">
    <property type="component" value="Unassembled WGS sequence"/>
</dbReference>
<dbReference type="SUPFAM" id="SSF51206">
    <property type="entry name" value="cAMP-binding domain-like"/>
    <property type="match status" value="1"/>
</dbReference>
<proteinExistence type="predicted"/>
<feature type="domain" description="Cyclic nucleotide-binding" evidence="1">
    <location>
        <begin position="12"/>
        <end position="133"/>
    </location>
</feature>
<evidence type="ECO:0000313" key="3">
    <source>
        <dbReference type="Proteomes" id="UP001597393"/>
    </source>
</evidence>
<keyword evidence="3" id="KW-1185">Reference proteome</keyword>
<comment type="caution">
    <text evidence="2">The sequence shown here is derived from an EMBL/GenBank/DDBJ whole genome shotgun (WGS) entry which is preliminary data.</text>
</comment>
<dbReference type="Gene3D" id="2.60.120.10">
    <property type="entry name" value="Jelly Rolls"/>
    <property type="match status" value="1"/>
</dbReference>
<organism evidence="2 3">
    <name type="scientific">Sphingobacterium corticis</name>
    <dbReference type="NCBI Taxonomy" id="1812823"/>
    <lineage>
        <taxon>Bacteria</taxon>
        <taxon>Pseudomonadati</taxon>
        <taxon>Bacteroidota</taxon>
        <taxon>Sphingobacteriia</taxon>
        <taxon>Sphingobacteriales</taxon>
        <taxon>Sphingobacteriaceae</taxon>
        <taxon>Sphingobacterium</taxon>
    </lineage>
</organism>
<dbReference type="Pfam" id="PF00027">
    <property type="entry name" value="cNMP_binding"/>
    <property type="match status" value="1"/>
</dbReference>
<dbReference type="InterPro" id="IPR018490">
    <property type="entry name" value="cNMP-bd_dom_sf"/>
</dbReference>
<dbReference type="CDD" id="cd00038">
    <property type="entry name" value="CAP_ED"/>
    <property type="match status" value="1"/>
</dbReference>
<accession>A0ABW5NKG7</accession>
<evidence type="ECO:0000259" key="1">
    <source>
        <dbReference type="PROSITE" id="PS50042"/>
    </source>
</evidence>
<protein>
    <submittedName>
        <fullName evidence="2">Crp/Fnr family transcriptional regulator</fullName>
    </submittedName>
</protein>
<dbReference type="InterPro" id="IPR014710">
    <property type="entry name" value="RmlC-like_jellyroll"/>
</dbReference>
<dbReference type="InterPro" id="IPR000595">
    <property type="entry name" value="cNMP-bd_dom"/>
</dbReference>
<gene>
    <name evidence="2" type="ORF">ACFSQ3_11685</name>
</gene>
<reference evidence="3" key="1">
    <citation type="journal article" date="2019" name="Int. J. Syst. Evol. Microbiol.">
        <title>The Global Catalogue of Microorganisms (GCM) 10K type strain sequencing project: providing services to taxonomists for standard genome sequencing and annotation.</title>
        <authorList>
            <consortium name="The Broad Institute Genomics Platform"/>
            <consortium name="The Broad Institute Genome Sequencing Center for Infectious Disease"/>
            <person name="Wu L."/>
            <person name="Ma J."/>
        </authorList>
    </citation>
    <scope>NUCLEOTIDE SEQUENCE [LARGE SCALE GENOMIC DNA]</scope>
    <source>
        <strain evidence="3">KCTC 42248</strain>
    </source>
</reference>